<name>A0A2D0MXL4_FLAN2</name>
<feature type="transmembrane region" description="Helical" evidence="1">
    <location>
        <begin position="49"/>
        <end position="70"/>
    </location>
</feature>
<dbReference type="EMBL" id="PDUD01000066">
    <property type="protein sequence ID" value="PHN01004.1"/>
    <property type="molecule type" value="Genomic_DNA"/>
</dbReference>
<proteinExistence type="predicted"/>
<evidence type="ECO:0000256" key="1">
    <source>
        <dbReference type="SAM" id="Phobius"/>
    </source>
</evidence>
<protein>
    <recommendedName>
        <fullName evidence="4">NfeD-like C-terminal domain-containing protein</fullName>
    </recommendedName>
</protein>
<comment type="caution">
    <text evidence="2">The sequence shown here is derived from an EMBL/GenBank/DDBJ whole genome shotgun (WGS) entry which is preliminary data.</text>
</comment>
<keyword evidence="3" id="KW-1185">Reference proteome</keyword>
<reference evidence="2 3" key="1">
    <citation type="submission" date="2017-10" db="EMBL/GenBank/DDBJ databases">
        <title>The draft genome sequence of Lewinella nigricans NBRC 102662.</title>
        <authorList>
            <person name="Wang K."/>
        </authorList>
    </citation>
    <scope>NUCLEOTIDE SEQUENCE [LARGE SCALE GENOMIC DNA]</scope>
    <source>
        <strain evidence="2 3">NBRC 102662</strain>
    </source>
</reference>
<keyword evidence="1" id="KW-1133">Transmembrane helix</keyword>
<accession>A0A2D0MXL4</accession>
<dbReference type="AlphaFoldDB" id="A0A2D0MXL4"/>
<dbReference type="InterPro" id="IPR012340">
    <property type="entry name" value="NA-bd_OB-fold"/>
</dbReference>
<organism evidence="2 3">
    <name type="scientific">Flavilitoribacter nigricans (strain ATCC 23147 / DSM 23189 / NBRC 102662 / NCIMB 1420 / SS-2)</name>
    <name type="common">Lewinella nigricans</name>
    <dbReference type="NCBI Taxonomy" id="1122177"/>
    <lineage>
        <taxon>Bacteria</taxon>
        <taxon>Pseudomonadati</taxon>
        <taxon>Bacteroidota</taxon>
        <taxon>Saprospiria</taxon>
        <taxon>Saprospirales</taxon>
        <taxon>Lewinellaceae</taxon>
        <taxon>Flavilitoribacter</taxon>
    </lineage>
</organism>
<gene>
    <name evidence="2" type="ORF">CRP01_39395</name>
</gene>
<dbReference type="Gene3D" id="2.40.50.140">
    <property type="entry name" value="Nucleic acid-binding proteins"/>
    <property type="match status" value="1"/>
</dbReference>
<evidence type="ECO:0008006" key="4">
    <source>
        <dbReference type="Google" id="ProtNLM"/>
    </source>
</evidence>
<keyword evidence="1" id="KW-0472">Membrane</keyword>
<dbReference type="Proteomes" id="UP000223913">
    <property type="component" value="Unassembled WGS sequence"/>
</dbReference>
<feature type="transmembrane region" description="Helical" evidence="1">
    <location>
        <begin position="76"/>
        <end position="94"/>
    </location>
</feature>
<evidence type="ECO:0000313" key="3">
    <source>
        <dbReference type="Proteomes" id="UP000223913"/>
    </source>
</evidence>
<sequence length="183" mass="20506">MAWEKQAFWSLAIVSSILLGILFLSSLLDEEAEEPETAAQKGFSHWMDSRFVLVFFTALGWAGLVVFHNTNSLDRSVVWASVFGLVIAVLVRWLDISGRRLRSKPMPKIGDVLSTGEVLQPIPPHRNGFGKVQINDRRSHYTIDAITAGREIPRGTSVRVVDVIDDHVILVESLEPQYPGQRK</sequence>
<evidence type="ECO:0000313" key="2">
    <source>
        <dbReference type="EMBL" id="PHN01004.1"/>
    </source>
</evidence>
<feature type="transmembrane region" description="Helical" evidence="1">
    <location>
        <begin position="6"/>
        <end position="28"/>
    </location>
</feature>
<keyword evidence="1" id="KW-0812">Transmembrane</keyword>